<evidence type="ECO:0000313" key="1">
    <source>
        <dbReference type="EMBL" id="GEP85395.1"/>
    </source>
</evidence>
<dbReference type="Proteomes" id="UP000321736">
    <property type="component" value="Unassembled WGS sequence"/>
</dbReference>
<organism evidence="1 2">
    <name type="scientific">Staphylococcus piscifermentans</name>
    <dbReference type="NCBI Taxonomy" id="70258"/>
    <lineage>
        <taxon>Bacteria</taxon>
        <taxon>Bacillati</taxon>
        <taxon>Bacillota</taxon>
        <taxon>Bacilli</taxon>
        <taxon>Bacillales</taxon>
        <taxon>Staphylococcaceae</taxon>
        <taxon>Staphylococcus</taxon>
    </lineage>
</organism>
<reference evidence="1 2" key="1">
    <citation type="submission" date="2019-07" db="EMBL/GenBank/DDBJ databases">
        <title>Whole genome shotgun sequence of Staphylococcus piscifermentans NBRC 109625.</title>
        <authorList>
            <person name="Hosoyama A."/>
            <person name="Uohara A."/>
            <person name="Ohji S."/>
            <person name="Ichikawa N."/>
        </authorList>
    </citation>
    <scope>NUCLEOTIDE SEQUENCE [LARGE SCALE GENOMIC DNA]</scope>
    <source>
        <strain evidence="1 2">NBRC 109625</strain>
    </source>
</reference>
<evidence type="ECO:0000313" key="2">
    <source>
        <dbReference type="Proteomes" id="UP000321736"/>
    </source>
</evidence>
<keyword evidence="2" id="KW-1185">Reference proteome</keyword>
<gene>
    <name evidence="1" type="ORF">SPI02_19800</name>
</gene>
<dbReference type="OrthoDB" id="2405868at2"/>
<dbReference type="RefSeq" id="WP_095104514.1">
    <property type="nucleotide sequence ID" value="NZ_BKAR01000028.1"/>
</dbReference>
<protein>
    <submittedName>
        <fullName evidence="1">Uncharacterized protein</fullName>
    </submittedName>
</protein>
<proteinExistence type="predicted"/>
<name>A0A239TWK3_9STAP</name>
<dbReference type="AlphaFoldDB" id="A0A239TWK3"/>
<dbReference type="EMBL" id="BKAR01000028">
    <property type="protein sequence ID" value="GEP85395.1"/>
    <property type="molecule type" value="Genomic_DNA"/>
</dbReference>
<accession>A0A239TWK3</accession>
<sequence>MNLFTVYLEKIYQHTIQSSIVHCQESLNKKLHSTKQYIHYLNRKRVNIVELIERLTIEIENKYIDLLDQYQISNIQRMENIENAELNSLMKELNAAESDCARIEADLSYQNKTRITLERECDMIAQMSLVA</sequence>
<comment type="caution">
    <text evidence="1">The sequence shown here is derived from an EMBL/GenBank/DDBJ whole genome shotgun (WGS) entry which is preliminary data.</text>
</comment>